<dbReference type="InterPro" id="IPR013094">
    <property type="entry name" value="AB_hydrolase_3"/>
</dbReference>
<organism evidence="5 6">
    <name type="scientific">Faucicola osloensis</name>
    <name type="common">Moraxella osloensis</name>
    <dbReference type="NCBI Taxonomy" id="34062"/>
    <lineage>
        <taxon>Bacteria</taxon>
        <taxon>Pseudomonadati</taxon>
        <taxon>Pseudomonadota</taxon>
        <taxon>Gammaproteobacteria</taxon>
        <taxon>Moraxellales</taxon>
        <taxon>Moraxellaceae</taxon>
        <taxon>Faucicola</taxon>
    </lineage>
</organism>
<evidence type="ECO:0000313" key="6">
    <source>
        <dbReference type="Proteomes" id="UP000229340"/>
    </source>
</evidence>
<dbReference type="Proteomes" id="UP000229340">
    <property type="component" value="Chromosome"/>
</dbReference>
<dbReference type="PROSITE" id="PS01174">
    <property type="entry name" value="LIPASE_GDXG_SER"/>
    <property type="match status" value="1"/>
</dbReference>
<dbReference type="EMBL" id="CP024443">
    <property type="protein sequence ID" value="ATR78913.1"/>
    <property type="molecule type" value="Genomic_DNA"/>
</dbReference>
<dbReference type="AlphaFoldDB" id="A0A2D2LV65"/>
<dbReference type="GO" id="GO:0016787">
    <property type="term" value="F:hydrolase activity"/>
    <property type="evidence" value="ECO:0007669"/>
    <property type="project" value="UniProtKB-KW"/>
</dbReference>
<evidence type="ECO:0000256" key="2">
    <source>
        <dbReference type="ARBA" id="ARBA00022801"/>
    </source>
</evidence>
<evidence type="ECO:0000256" key="1">
    <source>
        <dbReference type="ARBA" id="ARBA00010515"/>
    </source>
</evidence>
<name>A0A2D2LV65_FAUOS</name>
<dbReference type="PANTHER" id="PTHR48081">
    <property type="entry name" value="AB HYDROLASE SUPERFAMILY PROTEIN C4A8.06C"/>
    <property type="match status" value="1"/>
</dbReference>
<dbReference type="STRING" id="34062.AXE82_02525"/>
<feature type="domain" description="Alpha/beta hydrolase fold-3" evidence="4">
    <location>
        <begin position="101"/>
        <end position="316"/>
    </location>
</feature>
<evidence type="ECO:0000313" key="5">
    <source>
        <dbReference type="EMBL" id="ATR78913.1"/>
    </source>
</evidence>
<dbReference type="RefSeq" id="WP_100270160.1">
    <property type="nucleotide sequence ID" value="NZ_CP024443.1"/>
</dbReference>
<comment type="similarity">
    <text evidence="1">Belongs to the 'GDXG' lipolytic enzyme family.</text>
</comment>
<evidence type="ECO:0000256" key="3">
    <source>
        <dbReference type="PROSITE-ProRule" id="PRU10038"/>
    </source>
</evidence>
<dbReference type="PANTHER" id="PTHR48081:SF8">
    <property type="entry name" value="ALPHA_BETA HYDROLASE FOLD-3 DOMAIN-CONTAINING PROTEIN-RELATED"/>
    <property type="match status" value="1"/>
</dbReference>
<dbReference type="Gene3D" id="3.40.50.1820">
    <property type="entry name" value="alpha/beta hydrolase"/>
    <property type="match status" value="1"/>
</dbReference>
<dbReference type="InterPro" id="IPR033140">
    <property type="entry name" value="Lipase_GDXG_put_SER_AS"/>
</dbReference>
<gene>
    <name evidence="5" type="ORF">NP7_06370</name>
</gene>
<feature type="active site" evidence="3">
    <location>
        <position position="180"/>
    </location>
</feature>
<sequence>MPENLKQPMPAAMQAYLTQLHQVIIPYLLAQGVKPNAINAREALANLTTAFVTDAPNMAKIIDTVLVTPSNFRGYNVPLRLFVPSNCPLPNEQATADVPVMVYFHGGGGMAGSVTVYDKLYKKLAEATGCVVVAPEYRLAPENRYPAAIDDAHAILTYLTATLQQVGYACNGKLIIAGDSAGGAITATLVQDWLANRVSTDLAITHQILIYASLDYTMSQPSIEENGTGYLLESSKIRWYFDNYFSAYDDRELISPFWTDMATLLHHSPYQAPKTLHLTAGYCPLRDEDIGYHEVLQAAGAPSQLVHFADMPHAFLNMENLCPEQCKALYQKIGEFCQA</sequence>
<accession>A0A2D2LV65</accession>
<keyword evidence="2 5" id="KW-0378">Hydrolase</keyword>
<dbReference type="Pfam" id="PF07859">
    <property type="entry name" value="Abhydrolase_3"/>
    <property type="match status" value="1"/>
</dbReference>
<protein>
    <submittedName>
        <fullName evidence="5">Alpha/beta hydrolase</fullName>
    </submittedName>
</protein>
<dbReference type="InterPro" id="IPR029058">
    <property type="entry name" value="AB_hydrolase_fold"/>
</dbReference>
<dbReference type="SUPFAM" id="SSF53474">
    <property type="entry name" value="alpha/beta-Hydrolases"/>
    <property type="match status" value="1"/>
</dbReference>
<reference evidence="6" key="1">
    <citation type="submission" date="2017-11" db="EMBL/GenBank/DDBJ databases">
        <title>Complete genome sequence of Moraxella osloensis NP7 isolated from human skin.</title>
        <authorList>
            <person name="Lee K."/>
            <person name="Lim J.Y."/>
            <person name="Hwang I."/>
        </authorList>
    </citation>
    <scope>NUCLEOTIDE SEQUENCE [LARGE SCALE GENOMIC DNA]</scope>
    <source>
        <strain evidence="6">NP7</strain>
    </source>
</reference>
<evidence type="ECO:0000259" key="4">
    <source>
        <dbReference type="Pfam" id="PF07859"/>
    </source>
</evidence>
<proteinExistence type="inferred from homology"/>
<dbReference type="InterPro" id="IPR050300">
    <property type="entry name" value="GDXG_lipolytic_enzyme"/>
</dbReference>